<keyword evidence="2" id="KW-1185">Reference proteome</keyword>
<organism evidence="1 2">
    <name type="scientific">Devosia insulae DS-56</name>
    <dbReference type="NCBI Taxonomy" id="1116389"/>
    <lineage>
        <taxon>Bacteria</taxon>
        <taxon>Pseudomonadati</taxon>
        <taxon>Pseudomonadota</taxon>
        <taxon>Alphaproteobacteria</taxon>
        <taxon>Hyphomicrobiales</taxon>
        <taxon>Devosiaceae</taxon>
        <taxon>Devosia</taxon>
    </lineage>
</organism>
<dbReference type="AlphaFoldDB" id="A0A1E5XJB1"/>
<dbReference type="GO" id="GO:0005975">
    <property type="term" value="P:carbohydrate metabolic process"/>
    <property type="evidence" value="ECO:0007669"/>
    <property type="project" value="InterPro"/>
</dbReference>
<reference evidence="1 2" key="1">
    <citation type="journal article" date="2015" name="Genome Announc.">
        <title>Genome Assemblies of Three Soil-Associated Devosia species: D. insulae, D. limi, and D. soli.</title>
        <authorList>
            <person name="Hassan Y.I."/>
            <person name="Lepp D."/>
            <person name="Zhou T."/>
        </authorList>
    </citation>
    <scope>NUCLEOTIDE SEQUENCE [LARGE SCALE GENOMIC DNA]</scope>
    <source>
        <strain evidence="1 2">DS-56</strain>
    </source>
</reference>
<gene>
    <name evidence="1" type="ORF">VW23_004070</name>
</gene>
<dbReference type="Proteomes" id="UP000095463">
    <property type="component" value="Unassembled WGS sequence"/>
</dbReference>
<dbReference type="PANTHER" id="PTHR30292">
    <property type="entry name" value="UNCHARACTERIZED PROTEIN YBGL-RELATED"/>
    <property type="match status" value="1"/>
</dbReference>
<comment type="caution">
    <text evidence="1">The sequence shown here is derived from an EMBL/GenBank/DDBJ whole genome shotgun (WGS) entry which is preliminary data.</text>
</comment>
<accession>A0A1E5XJB1</accession>
<dbReference type="SUPFAM" id="SSF88713">
    <property type="entry name" value="Glycoside hydrolase/deacetylase"/>
    <property type="match status" value="1"/>
</dbReference>
<proteinExistence type="predicted"/>
<dbReference type="InterPro" id="IPR005501">
    <property type="entry name" value="LamB/YcsF/PxpA-like"/>
</dbReference>
<dbReference type="PANTHER" id="PTHR30292:SF0">
    <property type="entry name" value="5-OXOPROLINASE SUBUNIT A"/>
    <property type="match status" value="1"/>
</dbReference>
<evidence type="ECO:0000313" key="2">
    <source>
        <dbReference type="Proteomes" id="UP000095463"/>
    </source>
</evidence>
<evidence type="ECO:0008006" key="3">
    <source>
        <dbReference type="Google" id="ProtNLM"/>
    </source>
</evidence>
<dbReference type="EMBL" id="LAJE02000363">
    <property type="protein sequence ID" value="OEO28677.1"/>
    <property type="molecule type" value="Genomic_DNA"/>
</dbReference>
<dbReference type="NCBIfam" id="NF003814">
    <property type="entry name" value="PRK05406.1-3"/>
    <property type="match status" value="1"/>
</dbReference>
<name>A0A1E5XJB1_9HYPH</name>
<dbReference type="OrthoDB" id="9773478at2"/>
<dbReference type="CDD" id="cd10787">
    <property type="entry name" value="LamB_YcsF_like"/>
    <property type="match status" value="1"/>
</dbReference>
<dbReference type="Pfam" id="PF03746">
    <property type="entry name" value="LamB_YcsF"/>
    <property type="match status" value="1"/>
</dbReference>
<dbReference type="Gene3D" id="3.20.20.370">
    <property type="entry name" value="Glycoside hydrolase/deacetylase"/>
    <property type="match status" value="1"/>
</dbReference>
<protein>
    <recommendedName>
        <fullName evidence="3">Lactam utilization protein LamB</fullName>
    </recommendedName>
</protein>
<sequence>MPGDAALFDIISSASIACGGHAGDETTMRLSLRAAKARGVAVGAHPGFADREHFGRRRLFLPPEELDEQVRGQVRALVEYAEEEGVPVRYLKLHGALANMAAEEPAVAALCFAAVTGLVPGLSVLAIDDSAQVEVAEALGYPVVREAYADRAYQPNGLLVPRSQPGAVLHDVGAIAERAVRLARAGELVAIDGSVIRTEATSLCIHGDTDEAVAIARAVRAALEAEGITIRAPY</sequence>
<evidence type="ECO:0000313" key="1">
    <source>
        <dbReference type="EMBL" id="OEO28677.1"/>
    </source>
</evidence>
<dbReference type="InterPro" id="IPR011330">
    <property type="entry name" value="Glyco_hydro/deAcase_b/a-brl"/>
</dbReference>